<feature type="transmembrane region" description="Helical" evidence="10">
    <location>
        <begin position="386"/>
        <end position="407"/>
    </location>
</feature>
<feature type="transmembrane region" description="Helical" evidence="10">
    <location>
        <begin position="130"/>
        <end position="148"/>
    </location>
</feature>
<evidence type="ECO:0000256" key="3">
    <source>
        <dbReference type="ARBA" id="ARBA00022449"/>
    </source>
</evidence>
<keyword evidence="12" id="KW-1185">Reference proteome</keyword>
<dbReference type="GO" id="GO:0015297">
    <property type="term" value="F:antiporter activity"/>
    <property type="evidence" value="ECO:0007669"/>
    <property type="project" value="UniProtKB-KW"/>
</dbReference>
<keyword evidence="7" id="KW-0406">Ion transport</keyword>
<evidence type="ECO:0000256" key="10">
    <source>
        <dbReference type="SAM" id="Phobius"/>
    </source>
</evidence>
<evidence type="ECO:0000256" key="9">
    <source>
        <dbReference type="ARBA" id="ARBA00031636"/>
    </source>
</evidence>
<keyword evidence="8 10" id="KW-0472">Membrane</keyword>
<comment type="caution">
    <text evidence="11">The sequence shown here is derived from an EMBL/GenBank/DDBJ whole genome shotgun (WGS) entry which is preliminary data.</text>
</comment>
<dbReference type="Pfam" id="PF01554">
    <property type="entry name" value="MatE"/>
    <property type="match status" value="2"/>
</dbReference>
<dbReference type="AlphaFoldDB" id="A0A2D0KM79"/>
<name>A0A2D0KM79_9GAMM</name>
<dbReference type="CDD" id="cd13131">
    <property type="entry name" value="MATE_NorM_like"/>
    <property type="match status" value="1"/>
</dbReference>
<dbReference type="InterPro" id="IPR048279">
    <property type="entry name" value="MdtK-like"/>
</dbReference>
<protein>
    <recommendedName>
        <fullName evidence="9">Multidrug-efflux transporter</fullName>
    </recommendedName>
</protein>
<feature type="transmembrane region" description="Helical" evidence="10">
    <location>
        <begin position="93"/>
        <end position="118"/>
    </location>
</feature>
<evidence type="ECO:0000256" key="4">
    <source>
        <dbReference type="ARBA" id="ARBA00022475"/>
    </source>
</evidence>
<keyword evidence="5 10" id="KW-0812">Transmembrane</keyword>
<dbReference type="PIRSF" id="PIRSF006603">
    <property type="entry name" value="DinF"/>
    <property type="match status" value="1"/>
</dbReference>
<dbReference type="NCBIfam" id="TIGR00797">
    <property type="entry name" value="matE"/>
    <property type="match status" value="1"/>
</dbReference>
<dbReference type="PANTHER" id="PTHR43298">
    <property type="entry name" value="MULTIDRUG RESISTANCE PROTEIN NORM-RELATED"/>
    <property type="match status" value="1"/>
</dbReference>
<keyword evidence="2" id="KW-0813">Transport</keyword>
<dbReference type="RefSeq" id="WP_099125419.1">
    <property type="nucleotide sequence ID" value="NZ_CAWNRH010000101.1"/>
</dbReference>
<dbReference type="PANTHER" id="PTHR43298:SF2">
    <property type="entry name" value="FMN_FAD EXPORTER YEEO-RELATED"/>
    <property type="match status" value="1"/>
</dbReference>
<evidence type="ECO:0000256" key="7">
    <source>
        <dbReference type="ARBA" id="ARBA00023065"/>
    </source>
</evidence>
<dbReference type="GO" id="GO:0042910">
    <property type="term" value="F:xenobiotic transmembrane transporter activity"/>
    <property type="evidence" value="ECO:0007669"/>
    <property type="project" value="InterPro"/>
</dbReference>
<gene>
    <name evidence="11" type="ORF">Xsto_02823</name>
</gene>
<feature type="transmembrane region" description="Helical" evidence="10">
    <location>
        <begin position="275"/>
        <end position="301"/>
    </location>
</feature>
<evidence type="ECO:0000256" key="5">
    <source>
        <dbReference type="ARBA" id="ARBA00022692"/>
    </source>
</evidence>
<reference evidence="11 12" key="1">
    <citation type="journal article" date="2017" name="Nat. Microbiol.">
        <title>Natural product diversity associated with the nematode symbionts Photorhabdus and Xenorhabdus.</title>
        <authorList>
            <person name="Tobias N.J."/>
            <person name="Wolff H."/>
            <person name="Djahanschiri B."/>
            <person name="Grundmann F."/>
            <person name="Kronenwerth M."/>
            <person name="Shi Y.M."/>
            <person name="Simonyi S."/>
            <person name="Grun P."/>
            <person name="Shapiro-Ilan D."/>
            <person name="Pidot S.J."/>
            <person name="Stinear T.P."/>
            <person name="Ebersberger I."/>
            <person name="Bode H.B."/>
        </authorList>
    </citation>
    <scope>NUCLEOTIDE SEQUENCE [LARGE SCALE GENOMIC DNA]</scope>
    <source>
        <strain evidence="11 12">DSM 17904</strain>
    </source>
</reference>
<dbReference type="InterPro" id="IPR050222">
    <property type="entry name" value="MATE_MdtK"/>
</dbReference>
<proteinExistence type="predicted"/>
<dbReference type="InterPro" id="IPR002528">
    <property type="entry name" value="MATE_fam"/>
</dbReference>
<feature type="transmembrane region" description="Helical" evidence="10">
    <location>
        <begin position="160"/>
        <end position="180"/>
    </location>
</feature>
<dbReference type="GO" id="GO:0006811">
    <property type="term" value="P:monoatomic ion transport"/>
    <property type="evidence" value="ECO:0007669"/>
    <property type="project" value="UniProtKB-KW"/>
</dbReference>
<accession>A0A2D0KM79</accession>
<sequence length="451" mass="49512">MQKTALLNDIKYLFLLSTPIIVTQLTRIAMSAVDVIVSGHYSTNALAAVSLGSSIWFPIFVLGFGVILMLSADVAKLRANNDIEGIKECVNNYISAALILSIPIVVFLLLAVQLLSLIGIDEDVVHITKGYITAMAFGVPGVMIFNVFRSLLQALENTKVAMYISIFALIVNIPLNYIFVFGKFGVPEMGGVGAGITTAIINTLSAILLIIYFLRKKEYEKYRFRLSLKLNSGLKRLFLIGIPSGLALFVEVIFIDAISLGIATLGTVYIAANNIMIIISSMILAISGGFSAVTTVKISYLSAKKDYSSTLRFSLLSLISTTLITLILGIMFFLYAEHIISLYTKDILVIKIALGVIVFLFLFQLFDSIHSILSGILRGFHETKIVFYVPLFGYWFIGVPLAFTLGLTDLITEKMGLIGFWYGLVFGLLTNCITLSIVLALKFKRILKHAS</sequence>
<comment type="subcellular location">
    <subcellularLocation>
        <location evidence="1">Cell inner membrane</location>
        <topology evidence="1">Multi-pass membrane protein</topology>
    </subcellularLocation>
</comment>
<feature type="transmembrane region" description="Helical" evidence="10">
    <location>
        <begin position="419"/>
        <end position="441"/>
    </location>
</feature>
<feature type="transmembrane region" description="Helical" evidence="10">
    <location>
        <begin position="192"/>
        <end position="215"/>
    </location>
</feature>
<evidence type="ECO:0000256" key="8">
    <source>
        <dbReference type="ARBA" id="ARBA00023136"/>
    </source>
</evidence>
<feature type="transmembrane region" description="Helical" evidence="10">
    <location>
        <begin position="12"/>
        <end position="33"/>
    </location>
</feature>
<keyword evidence="3" id="KW-0050">Antiport</keyword>
<evidence type="ECO:0000256" key="1">
    <source>
        <dbReference type="ARBA" id="ARBA00004429"/>
    </source>
</evidence>
<dbReference type="Proteomes" id="UP000222366">
    <property type="component" value="Unassembled WGS sequence"/>
</dbReference>
<dbReference type="EMBL" id="NJAJ01000027">
    <property type="protein sequence ID" value="PHM64549.1"/>
    <property type="molecule type" value="Genomic_DNA"/>
</dbReference>
<feature type="transmembrane region" description="Helical" evidence="10">
    <location>
        <begin position="313"/>
        <end position="335"/>
    </location>
</feature>
<dbReference type="GO" id="GO:0005886">
    <property type="term" value="C:plasma membrane"/>
    <property type="evidence" value="ECO:0007669"/>
    <property type="project" value="UniProtKB-SubCell"/>
</dbReference>
<keyword evidence="4" id="KW-1003">Cell membrane</keyword>
<evidence type="ECO:0000313" key="12">
    <source>
        <dbReference type="Proteomes" id="UP000222366"/>
    </source>
</evidence>
<feature type="transmembrane region" description="Helical" evidence="10">
    <location>
        <begin position="45"/>
        <end position="72"/>
    </location>
</feature>
<feature type="transmembrane region" description="Helical" evidence="10">
    <location>
        <begin position="236"/>
        <end position="263"/>
    </location>
</feature>
<feature type="transmembrane region" description="Helical" evidence="10">
    <location>
        <begin position="347"/>
        <end position="366"/>
    </location>
</feature>
<keyword evidence="6 10" id="KW-1133">Transmembrane helix</keyword>
<evidence type="ECO:0000256" key="6">
    <source>
        <dbReference type="ARBA" id="ARBA00022989"/>
    </source>
</evidence>
<organism evidence="11 12">
    <name type="scientific">Xenorhabdus stockiae</name>
    <dbReference type="NCBI Taxonomy" id="351614"/>
    <lineage>
        <taxon>Bacteria</taxon>
        <taxon>Pseudomonadati</taxon>
        <taxon>Pseudomonadota</taxon>
        <taxon>Gammaproteobacteria</taxon>
        <taxon>Enterobacterales</taxon>
        <taxon>Morganellaceae</taxon>
        <taxon>Xenorhabdus</taxon>
    </lineage>
</organism>
<evidence type="ECO:0000256" key="2">
    <source>
        <dbReference type="ARBA" id="ARBA00022448"/>
    </source>
</evidence>
<evidence type="ECO:0000313" key="11">
    <source>
        <dbReference type="EMBL" id="PHM64549.1"/>
    </source>
</evidence>